<accession>A0A2K1P8E6</accession>
<dbReference type="RefSeq" id="WP_169926348.1">
    <property type="nucleotide sequence ID" value="NZ_AZRM01000042.1"/>
</dbReference>
<reference evidence="1 2" key="1">
    <citation type="submission" date="2013-12" db="EMBL/GenBank/DDBJ databases">
        <title>Comparative genomics of Petrotoga isolates.</title>
        <authorList>
            <person name="Nesbo C.L."/>
            <person name="Charchuk R."/>
            <person name="Chow K."/>
        </authorList>
    </citation>
    <scope>NUCLEOTIDE SEQUENCE [LARGE SCALE GENOMIC DNA]</scope>
    <source>
        <strain evidence="1 2">DSM 10691</strain>
    </source>
</reference>
<proteinExistence type="predicted"/>
<sequence length="58" mass="7068">MYEKNQSTYREDDSFKFKYSSQIDFIRSLKNANDEESIRKLALAKEDYFFNNKKSTKR</sequence>
<name>A0A2K1P8E6_9BACT</name>
<gene>
    <name evidence="1" type="ORF">X928_08165</name>
</gene>
<organism evidence="1 2">
    <name type="scientific">Petrotoga miotherma DSM 10691</name>
    <dbReference type="NCBI Taxonomy" id="1434326"/>
    <lineage>
        <taxon>Bacteria</taxon>
        <taxon>Thermotogati</taxon>
        <taxon>Thermotogota</taxon>
        <taxon>Thermotogae</taxon>
        <taxon>Petrotogales</taxon>
        <taxon>Petrotogaceae</taxon>
        <taxon>Petrotoga</taxon>
    </lineage>
</organism>
<keyword evidence="2" id="KW-1185">Reference proteome</keyword>
<comment type="caution">
    <text evidence="1">The sequence shown here is derived from an EMBL/GenBank/DDBJ whole genome shotgun (WGS) entry which is preliminary data.</text>
</comment>
<protein>
    <submittedName>
        <fullName evidence="1">Uncharacterized protein</fullName>
    </submittedName>
</protein>
<dbReference type="AlphaFoldDB" id="A0A2K1P8E6"/>
<dbReference type="EMBL" id="AZRM01000042">
    <property type="protein sequence ID" value="PNR99063.1"/>
    <property type="molecule type" value="Genomic_DNA"/>
</dbReference>
<evidence type="ECO:0000313" key="1">
    <source>
        <dbReference type="EMBL" id="PNR99063.1"/>
    </source>
</evidence>
<dbReference type="Proteomes" id="UP000236199">
    <property type="component" value="Unassembled WGS sequence"/>
</dbReference>
<evidence type="ECO:0000313" key="2">
    <source>
        <dbReference type="Proteomes" id="UP000236199"/>
    </source>
</evidence>